<evidence type="ECO:0000313" key="2">
    <source>
        <dbReference type="EMBL" id="RYO52986.1"/>
    </source>
</evidence>
<keyword evidence="3" id="KW-1185">Reference proteome</keyword>
<feature type="region of interest" description="Disordered" evidence="1">
    <location>
        <begin position="179"/>
        <end position="209"/>
    </location>
</feature>
<protein>
    <submittedName>
        <fullName evidence="2">Uncharacterized protein</fullName>
    </submittedName>
</protein>
<evidence type="ECO:0000313" key="3">
    <source>
        <dbReference type="Proteomes" id="UP000293823"/>
    </source>
</evidence>
<gene>
    <name evidence="2" type="ORF">AA0113_g9601</name>
</gene>
<dbReference type="Gene3D" id="2.170.15.10">
    <property type="entry name" value="Proaerolysin, chain A, domain 3"/>
    <property type="match status" value="1"/>
</dbReference>
<dbReference type="OrthoDB" id="4948898at2759"/>
<comment type="caution">
    <text evidence="2">The sequence shown here is derived from an EMBL/GenBank/DDBJ whole genome shotgun (WGS) entry which is preliminary data.</text>
</comment>
<dbReference type="InterPro" id="IPR004991">
    <property type="entry name" value="Aerolysin-like"/>
</dbReference>
<dbReference type="Gene3D" id="2.80.10.50">
    <property type="match status" value="1"/>
</dbReference>
<sequence length="320" mass="35983">MNSTLAIPPPEIRTRIVGMKSRMVLYSHERDYNSLNHVDTTVPYDDQYWYIKPGEGKQAGRYLIVSYRTNRALFVNPSNGDGRHVGTFEPVGSYPDHYFDLKEQQGQGFRAGQFRLHAPSSDGVMFSRTDMEPQLGCISIKDKEYDDQWFTFEIEPLEFVGIEYDLKKAVIRSVQPKGIFSQEGSNDNDKENQSQSMSISETTEQQSTFETEAGLEIGVTTSFSCGVPVLAEGKVEVSAKVHTNLKWGSTNTMTQSWQATVNLVIPPRSKMRVTATVTQTLMDVPFTVTWKSKSGKKITDKGTFTGFSSSDLSTRFFPVK</sequence>
<dbReference type="CDD" id="cd20242">
    <property type="entry name" value="PFM_aerolysin-like"/>
    <property type="match status" value="1"/>
</dbReference>
<proteinExistence type="predicted"/>
<dbReference type="PANTHER" id="PTHR39244:SF5">
    <property type="entry name" value="NATTERIN-3-LIKE"/>
    <property type="match status" value="1"/>
</dbReference>
<dbReference type="PANTHER" id="PTHR39244">
    <property type="entry name" value="NATTERIN-4"/>
    <property type="match status" value="1"/>
</dbReference>
<reference evidence="3" key="1">
    <citation type="journal article" date="2019" name="bioRxiv">
        <title>Genomics, evolutionary history and diagnostics of the Alternaria alternata species group including apple and Asian pear pathotypes.</title>
        <authorList>
            <person name="Armitage A.D."/>
            <person name="Cockerton H.M."/>
            <person name="Sreenivasaprasad S."/>
            <person name="Woodhall J.W."/>
            <person name="Lane C.R."/>
            <person name="Harrison R.J."/>
            <person name="Clarkson J.P."/>
        </authorList>
    </citation>
    <scope>NUCLEOTIDE SEQUENCE [LARGE SCALE GENOMIC DNA]</scope>
    <source>
        <strain evidence="3">RGR 97.0016</strain>
    </source>
</reference>
<dbReference type="EMBL" id="PEJP01000044">
    <property type="protein sequence ID" value="RYO52986.1"/>
    <property type="molecule type" value="Genomic_DNA"/>
</dbReference>
<name>A0A4Q4RA55_9PLEO</name>
<dbReference type="SUPFAM" id="SSF56973">
    <property type="entry name" value="Aerolisin/ETX pore-forming domain"/>
    <property type="match status" value="1"/>
</dbReference>
<feature type="compositionally biased region" description="Low complexity" evidence="1">
    <location>
        <begin position="193"/>
        <end position="209"/>
    </location>
</feature>
<accession>A0A4Q4RA55</accession>
<organism evidence="2 3">
    <name type="scientific">Alternaria arborescens</name>
    <dbReference type="NCBI Taxonomy" id="156630"/>
    <lineage>
        <taxon>Eukaryota</taxon>
        <taxon>Fungi</taxon>
        <taxon>Dikarya</taxon>
        <taxon>Ascomycota</taxon>
        <taxon>Pezizomycotina</taxon>
        <taxon>Dothideomycetes</taxon>
        <taxon>Pleosporomycetidae</taxon>
        <taxon>Pleosporales</taxon>
        <taxon>Pleosporineae</taxon>
        <taxon>Pleosporaceae</taxon>
        <taxon>Alternaria</taxon>
        <taxon>Alternaria sect. Alternaria</taxon>
    </lineage>
</organism>
<dbReference type="InterPro" id="IPR053237">
    <property type="entry name" value="Natterin_C"/>
</dbReference>
<dbReference type="Proteomes" id="UP000293823">
    <property type="component" value="Unassembled WGS sequence"/>
</dbReference>
<dbReference type="CDD" id="cd23424">
    <property type="entry name" value="beta-trefoil_Ricin_BEL-like"/>
    <property type="match status" value="1"/>
</dbReference>
<dbReference type="AlphaFoldDB" id="A0A4Q4RA55"/>
<dbReference type="Pfam" id="PF03318">
    <property type="entry name" value="ETX_MTX2"/>
    <property type="match status" value="1"/>
</dbReference>
<evidence type="ECO:0000256" key="1">
    <source>
        <dbReference type="SAM" id="MobiDB-lite"/>
    </source>
</evidence>